<evidence type="ECO:0000313" key="3">
    <source>
        <dbReference type="Proteomes" id="UP000281553"/>
    </source>
</evidence>
<proteinExistence type="predicted"/>
<dbReference type="GO" id="GO:0004672">
    <property type="term" value="F:protein kinase activity"/>
    <property type="evidence" value="ECO:0007669"/>
    <property type="project" value="InterPro"/>
</dbReference>
<dbReference type="Proteomes" id="UP000281553">
    <property type="component" value="Unassembled WGS sequence"/>
</dbReference>
<evidence type="ECO:0000259" key="1">
    <source>
        <dbReference type="PROSITE" id="PS50011"/>
    </source>
</evidence>
<evidence type="ECO:0000313" key="2">
    <source>
        <dbReference type="EMBL" id="VDN43018.1"/>
    </source>
</evidence>
<dbReference type="AlphaFoldDB" id="A0A3P7P2M0"/>
<dbReference type="GO" id="GO:0005524">
    <property type="term" value="F:ATP binding"/>
    <property type="evidence" value="ECO:0007669"/>
    <property type="project" value="InterPro"/>
</dbReference>
<sequence length="79" mass="8989">MWTAPELLRDEAAAFVGTQRGDVYSFAIILHEIFFRTAPYGLPSTPAEEIVDKVWAGDPLFRPQKVTHIRARRTKTLCD</sequence>
<gene>
    <name evidence="2" type="ORF">DILT_LOCUS18966</name>
</gene>
<dbReference type="OrthoDB" id="6246281at2759"/>
<accession>A0A3P7P2M0</accession>
<dbReference type="SUPFAM" id="SSF56112">
    <property type="entry name" value="Protein kinase-like (PK-like)"/>
    <property type="match status" value="1"/>
</dbReference>
<keyword evidence="3" id="KW-1185">Reference proteome</keyword>
<name>A0A3P7P2M0_DIBLA</name>
<dbReference type="PROSITE" id="PS50011">
    <property type="entry name" value="PROTEIN_KINASE_DOM"/>
    <property type="match status" value="1"/>
</dbReference>
<dbReference type="Gene3D" id="1.10.510.10">
    <property type="entry name" value="Transferase(Phosphotransferase) domain 1"/>
    <property type="match status" value="1"/>
</dbReference>
<feature type="domain" description="Protein kinase" evidence="1">
    <location>
        <begin position="1"/>
        <end position="79"/>
    </location>
</feature>
<dbReference type="Pfam" id="PF07714">
    <property type="entry name" value="PK_Tyr_Ser-Thr"/>
    <property type="match status" value="1"/>
</dbReference>
<dbReference type="EMBL" id="UYRU01106435">
    <property type="protein sequence ID" value="VDN43018.1"/>
    <property type="molecule type" value="Genomic_DNA"/>
</dbReference>
<dbReference type="InterPro" id="IPR001245">
    <property type="entry name" value="Ser-Thr/Tyr_kinase_cat_dom"/>
</dbReference>
<reference evidence="2 3" key="1">
    <citation type="submission" date="2018-11" db="EMBL/GenBank/DDBJ databases">
        <authorList>
            <consortium name="Pathogen Informatics"/>
        </authorList>
    </citation>
    <scope>NUCLEOTIDE SEQUENCE [LARGE SCALE GENOMIC DNA]</scope>
</reference>
<protein>
    <recommendedName>
        <fullName evidence="1">Protein kinase domain-containing protein</fullName>
    </recommendedName>
</protein>
<dbReference type="InterPro" id="IPR011009">
    <property type="entry name" value="Kinase-like_dom_sf"/>
</dbReference>
<organism evidence="2 3">
    <name type="scientific">Dibothriocephalus latus</name>
    <name type="common">Fish tapeworm</name>
    <name type="synonym">Diphyllobothrium latum</name>
    <dbReference type="NCBI Taxonomy" id="60516"/>
    <lineage>
        <taxon>Eukaryota</taxon>
        <taxon>Metazoa</taxon>
        <taxon>Spiralia</taxon>
        <taxon>Lophotrochozoa</taxon>
        <taxon>Platyhelminthes</taxon>
        <taxon>Cestoda</taxon>
        <taxon>Eucestoda</taxon>
        <taxon>Diphyllobothriidea</taxon>
        <taxon>Diphyllobothriidae</taxon>
        <taxon>Dibothriocephalus</taxon>
    </lineage>
</organism>
<dbReference type="InterPro" id="IPR000719">
    <property type="entry name" value="Prot_kinase_dom"/>
</dbReference>